<dbReference type="Proteomes" id="UP000295703">
    <property type="component" value="Unassembled WGS sequence"/>
</dbReference>
<feature type="region of interest" description="Disordered" evidence="1">
    <location>
        <begin position="118"/>
        <end position="185"/>
    </location>
</feature>
<feature type="chain" id="PRO_5020747742" evidence="2">
    <location>
        <begin position="25"/>
        <end position="593"/>
    </location>
</feature>
<dbReference type="PANTHER" id="PTHR35204">
    <property type="entry name" value="YALI0A21131P"/>
    <property type="match status" value="1"/>
</dbReference>
<sequence length="593" mass="65916">MHLNHDVLSAAALALLTLPWLVSAEQQQQQQQQQRQRQHTTSFGPSKSHARENAPFIFNAVHSAMRQWGSSVHHNGLGVMPATVPRGTLLFHGTRANVTPSGPEWLAFEMEHSENFARSWKGGRGSPAPRPPPPAPPPPGGKPREPPRGGRRPPAVMRQDEEQRRLGHGGDGGGGDWEEEEEEERPAVRGYFHTYRATRDLKLLYIDGMAAGKTGMGTLDTQDFFLRGLESAPGFGEFERARDVCEVVGRWGLDGVVRMEIGFESIYCDFFDGLELVSVLRRPWSDTFEGGGGVDMFEWTRAVSQRYDGIGGGRVRLDFSGMVSGFWYPLNVSNPNGRRDMPRLGKLDKAEREVMLGRVEENVKRSRRGEEGGVDWQGVVDLVVTRHADRIEMMATEGQVEAFVSQVMAVTNTFVDYPRDEFDAAGLVEDARERCMRHHLAPATVRRGQWTEEDGLIYAAVESVVERVCGRLYDVRGLLVDAAPALSRVFGEGGIRSAVEDGRDDAKLAEAVQRGREAIKALREELGWSAWKKCRPGCDVGEVCFVAMWPFGLKEDHYNPSCQNRTSLMGRGGRGGGGGGDEEEGYWEWEPRP</sequence>
<dbReference type="EMBL" id="RYZW01000060">
    <property type="protein sequence ID" value="TDZ54359.1"/>
    <property type="molecule type" value="Genomic_DNA"/>
</dbReference>
<dbReference type="STRING" id="5466.A0A4R8RCL4"/>
<protein>
    <submittedName>
        <fullName evidence="3">Uncharacterized protein</fullName>
    </submittedName>
</protein>
<gene>
    <name evidence="3" type="ORF">CTRI78_v006376</name>
</gene>
<keyword evidence="2" id="KW-0732">Signal</keyword>
<feature type="compositionally biased region" description="Pro residues" evidence="1">
    <location>
        <begin position="128"/>
        <end position="141"/>
    </location>
</feature>
<accession>A0A4R8RCL4</accession>
<feature type="signal peptide" evidence="2">
    <location>
        <begin position="1"/>
        <end position="24"/>
    </location>
</feature>
<organism evidence="3 4">
    <name type="scientific">Colletotrichum trifolii</name>
    <dbReference type="NCBI Taxonomy" id="5466"/>
    <lineage>
        <taxon>Eukaryota</taxon>
        <taxon>Fungi</taxon>
        <taxon>Dikarya</taxon>
        <taxon>Ascomycota</taxon>
        <taxon>Pezizomycotina</taxon>
        <taxon>Sordariomycetes</taxon>
        <taxon>Hypocreomycetidae</taxon>
        <taxon>Glomerellales</taxon>
        <taxon>Glomerellaceae</taxon>
        <taxon>Colletotrichum</taxon>
        <taxon>Colletotrichum orbiculare species complex</taxon>
    </lineage>
</organism>
<evidence type="ECO:0000313" key="4">
    <source>
        <dbReference type="Proteomes" id="UP000295703"/>
    </source>
</evidence>
<evidence type="ECO:0000256" key="2">
    <source>
        <dbReference type="SAM" id="SignalP"/>
    </source>
</evidence>
<keyword evidence="4" id="KW-1185">Reference proteome</keyword>
<comment type="caution">
    <text evidence="3">The sequence shown here is derived from an EMBL/GenBank/DDBJ whole genome shotgun (WGS) entry which is preliminary data.</text>
</comment>
<name>A0A4R8RCL4_COLTR</name>
<evidence type="ECO:0000256" key="1">
    <source>
        <dbReference type="SAM" id="MobiDB-lite"/>
    </source>
</evidence>
<evidence type="ECO:0000313" key="3">
    <source>
        <dbReference type="EMBL" id="TDZ54359.1"/>
    </source>
</evidence>
<feature type="compositionally biased region" description="Gly residues" evidence="1">
    <location>
        <begin position="570"/>
        <end position="579"/>
    </location>
</feature>
<proteinExistence type="predicted"/>
<dbReference type="InterPro" id="IPR038921">
    <property type="entry name" value="YOR389W-like"/>
</dbReference>
<dbReference type="AlphaFoldDB" id="A0A4R8RCL4"/>
<dbReference type="PANTHER" id="PTHR35204:SF1">
    <property type="entry name" value="ENTEROTOXIN"/>
    <property type="match status" value="1"/>
</dbReference>
<feature type="region of interest" description="Disordered" evidence="1">
    <location>
        <begin position="568"/>
        <end position="593"/>
    </location>
</feature>
<feature type="region of interest" description="Disordered" evidence="1">
    <location>
        <begin position="28"/>
        <end position="51"/>
    </location>
</feature>
<reference evidence="3 4" key="1">
    <citation type="submission" date="2018-12" db="EMBL/GenBank/DDBJ databases">
        <title>Genome sequence and assembly of Colletotrichum trifolii.</title>
        <authorList>
            <person name="Gan P."/>
            <person name="Shirasu K."/>
        </authorList>
    </citation>
    <scope>NUCLEOTIDE SEQUENCE [LARGE SCALE GENOMIC DNA]</scope>
    <source>
        <strain evidence="3 4">543-2</strain>
    </source>
</reference>